<evidence type="ECO:0000256" key="1">
    <source>
        <dbReference type="ARBA" id="ARBA00004123"/>
    </source>
</evidence>
<proteinExistence type="predicted"/>
<dbReference type="Pfam" id="PF08236">
    <property type="entry name" value="SRI"/>
    <property type="match status" value="1"/>
</dbReference>
<feature type="compositionally biased region" description="Basic and acidic residues" evidence="3">
    <location>
        <begin position="15"/>
        <end position="28"/>
    </location>
</feature>
<gene>
    <name evidence="5" type="ORF">EAI_02465</name>
</gene>
<dbReference type="Proteomes" id="UP000008237">
    <property type="component" value="Unassembled WGS sequence"/>
</dbReference>
<comment type="subcellular location">
    <subcellularLocation>
        <location evidence="1">Nucleus</location>
    </subcellularLocation>
</comment>
<dbReference type="GO" id="GO:0006355">
    <property type="term" value="P:regulation of DNA-templated transcription"/>
    <property type="evidence" value="ECO:0007669"/>
    <property type="project" value="InterPro"/>
</dbReference>
<organism evidence="6">
    <name type="scientific">Harpegnathos saltator</name>
    <name type="common">Jerdon's jumping ant</name>
    <dbReference type="NCBI Taxonomy" id="610380"/>
    <lineage>
        <taxon>Eukaryota</taxon>
        <taxon>Metazoa</taxon>
        <taxon>Ecdysozoa</taxon>
        <taxon>Arthropoda</taxon>
        <taxon>Hexapoda</taxon>
        <taxon>Insecta</taxon>
        <taxon>Pterygota</taxon>
        <taxon>Neoptera</taxon>
        <taxon>Endopterygota</taxon>
        <taxon>Hymenoptera</taxon>
        <taxon>Apocrita</taxon>
        <taxon>Aculeata</taxon>
        <taxon>Formicoidea</taxon>
        <taxon>Formicidae</taxon>
        <taxon>Ponerinae</taxon>
        <taxon>Ponerini</taxon>
        <taxon>Harpegnathos</taxon>
    </lineage>
</organism>
<sequence length="468" mass="54122">MMATDRIDTTLSFPIKKEQDCNNSHDDSDMSTDDSDDSPFSMPLPLISTNNPVINSGSLSPNNHMELKAIHFALESSLYRKNMLKMITDIKSHTVEKKIYKKLLIFLEAPKDKIDIAVQTDDRLVDSHGTDNIQSVCITSNSEEMLQETSPIVNSTNFVENENVTQELDNEMDIQMSHNEDLVKEIFNDSSQIIENRNDSQAMINAIAIKNDDNSQDSILQHMEDMFCESDDSSDLTKLIEKYSGVNKANVDKEINDIYLNADTIASLHVSQDNKISNITNNVSNAAKRNTSEGKVSYSRYKEMRNKRINKPEELNENEIIDVKSLKQKERLNAVWLVERVHQVSRLKVIMTELSLSDYRKYGRLKEKFLQLFGESDEEEMIPDSPICIEEHLAACKERIAPWIVKYLMPFYKKRRIKDRQLFKAVAKYIADMLIINNTFPEQECVSKYINDYFRNKKYIKTKQDIYM</sequence>
<reference evidence="5 6" key="1">
    <citation type="journal article" date="2010" name="Science">
        <title>Genomic comparison of the ants Camponotus floridanus and Harpegnathos saltator.</title>
        <authorList>
            <person name="Bonasio R."/>
            <person name="Zhang G."/>
            <person name="Ye C."/>
            <person name="Mutti N.S."/>
            <person name="Fang X."/>
            <person name="Qin N."/>
            <person name="Donahue G."/>
            <person name="Yang P."/>
            <person name="Li Q."/>
            <person name="Li C."/>
            <person name="Zhang P."/>
            <person name="Huang Z."/>
            <person name="Berger S.L."/>
            <person name="Reinberg D."/>
            <person name="Wang J."/>
            <person name="Liebig J."/>
        </authorList>
    </citation>
    <scope>NUCLEOTIDE SEQUENCE [LARGE SCALE GENOMIC DNA]</scope>
    <source>
        <strain evidence="5 6">R22 G/1</strain>
    </source>
</reference>
<evidence type="ECO:0000259" key="4">
    <source>
        <dbReference type="Pfam" id="PF08236"/>
    </source>
</evidence>
<dbReference type="InParanoid" id="E2B7F7"/>
<keyword evidence="6" id="KW-1185">Reference proteome</keyword>
<dbReference type="EMBL" id="GL446181">
    <property type="protein sequence ID" value="EFN88332.1"/>
    <property type="molecule type" value="Genomic_DNA"/>
</dbReference>
<keyword evidence="2" id="KW-0539">Nucleus</keyword>
<evidence type="ECO:0000313" key="6">
    <source>
        <dbReference type="Proteomes" id="UP000008237"/>
    </source>
</evidence>
<evidence type="ECO:0000313" key="5">
    <source>
        <dbReference type="EMBL" id="EFN88332.1"/>
    </source>
</evidence>
<dbReference type="OMA" id="THITSNC"/>
<protein>
    <recommendedName>
        <fullName evidence="4">Set2 Rpb1 interacting domain-containing protein</fullName>
    </recommendedName>
</protein>
<dbReference type="InterPro" id="IPR013257">
    <property type="entry name" value="SRI"/>
</dbReference>
<evidence type="ECO:0000256" key="2">
    <source>
        <dbReference type="ARBA" id="ARBA00023242"/>
    </source>
</evidence>
<feature type="domain" description="Set2 Rpb1 interacting" evidence="4">
    <location>
        <begin position="399"/>
        <end position="457"/>
    </location>
</feature>
<accession>E2B7F7</accession>
<dbReference type="AlphaFoldDB" id="E2B7F7"/>
<feature type="region of interest" description="Disordered" evidence="3">
    <location>
        <begin position="1"/>
        <end position="42"/>
    </location>
</feature>
<name>E2B7F7_HARSA</name>
<dbReference type="GO" id="GO:0005694">
    <property type="term" value="C:chromosome"/>
    <property type="evidence" value="ECO:0007669"/>
    <property type="project" value="InterPro"/>
</dbReference>
<evidence type="ECO:0000256" key="3">
    <source>
        <dbReference type="SAM" id="MobiDB-lite"/>
    </source>
</evidence>